<accession>A0A841HKC6</accession>
<dbReference type="GO" id="GO:0005886">
    <property type="term" value="C:plasma membrane"/>
    <property type="evidence" value="ECO:0007669"/>
    <property type="project" value="UniProtKB-SubCell"/>
</dbReference>
<feature type="domain" description="SSD" evidence="7">
    <location>
        <begin position="282"/>
        <end position="388"/>
    </location>
</feature>
<feature type="transmembrane region" description="Helical" evidence="6">
    <location>
        <begin position="629"/>
        <end position="647"/>
    </location>
</feature>
<sequence>MPSHNTPSQAPAFVDRAIERWLRFVVSQRYLVLAVVALSIGTAAYLAGGLKKDTTANAYIEPDNPALLYRERVIDAFGLKEPLVIAVRTPIDAGGVLNADSLRLVRDLVERLESVPNVDVDRITSLVSQSSIAGGEEGIEIERLLPAGEINVATVEKLRAAINDSPLYDGTLVSHDRTATIIVAELLDETRAAETYRAVLDLTQSMARPRGEEVFVAGAGAITGYFSTYIDRDAGRLVPFTAIAVTLILFCAFLTIRSSALPMVIAVATIVSTLGVMAASHVPFYAITNGMIVVLIGISVAEPMHVFGEYYTLQRERPFAENHDVIVDALRNVWRPIALTAVTTVAGFFSLWVTSTMPPIRYFGLFGAFGVLVAWLLTVSFLPAFMAVLPKRPSRLIERSAGAASDPMSRAMMALGARVIRAPRMVLLLSAILCIAALFEAANVKVDHARIENFNESEAIHIADREINRTLAGTNQLDIVIETDHEDGVLAPEVLRRIEALEKHLRSLPEVGGSISIVDYVKQLNRAVDGGAALSWKIPEDPALIAQLLFVYQASVPPTELQSLVDSSRSTALVRTYLRADRWSEQQAIVHAAQKFIDREFADGTAKATLTGRVMLDYEWVQSVASGHAWSVIASTLAVLLMCVAIFRSIRDGLLCLAPLVVSVLFVYAAMGIGDIWLGVATSMFASVAIGLGIDFAIHMISRARKAKARFADVDAQVMYVYQSTGRAVLFNAVAVGIGFSIVTLSAAPPIRMFGVLVSIAIVGAFVAALTVLPALLKLVSERSRRDLPHASALSQRLAPLLVIAVGIWMASGQTANAEDGDADKIMAVVAAREEGESVDRVAHIQLIDRHGVVREQVARAVRKNVADGRRMAIFYQSPANVRGTAFLVFDYQDTAHDSDQWLYLPALRKVRRVPAADRGDYFLGTDLTYDEIRNDSRVTLEDWRFRLIDRSEADGTACAVIEGTASSEAVATQLGYSRANWWIDEKSGMALRIEYWDRAGQLLKTVENRDVRQVNGIWSAMRIEVANHKTGHRTRIDFRDVRFNQKLADTLFTQQQMERGL</sequence>
<dbReference type="PANTHER" id="PTHR33406:SF13">
    <property type="entry name" value="MEMBRANE PROTEIN YDFJ"/>
    <property type="match status" value="1"/>
</dbReference>
<evidence type="ECO:0000256" key="4">
    <source>
        <dbReference type="ARBA" id="ARBA00022989"/>
    </source>
</evidence>
<name>A0A841HKC6_9GAMM</name>
<dbReference type="CDD" id="cd16329">
    <property type="entry name" value="LolA_like"/>
    <property type="match status" value="1"/>
</dbReference>
<evidence type="ECO:0000256" key="3">
    <source>
        <dbReference type="ARBA" id="ARBA00022692"/>
    </source>
</evidence>
<organism evidence="8 9">
    <name type="scientific">Povalibacter uvarum</name>
    <dbReference type="NCBI Taxonomy" id="732238"/>
    <lineage>
        <taxon>Bacteria</taxon>
        <taxon>Pseudomonadati</taxon>
        <taxon>Pseudomonadota</taxon>
        <taxon>Gammaproteobacteria</taxon>
        <taxon>Steroidobacterales</taxon>
        <taxon>Steroidobacteraceae</taxon>
        <taxon>Povalibacter</taxon>
    </lineage>
</organism>
<evidence type="ECO:0000259" key="7">
    <source>
        <dbReference type="PROSITE" id="PS50156"/>
    </source>
</evidence>
<dbReference type="InterPro" id="IPR000731">
    <property type="entry name" value="SSD"/>
</dbReference>
<feature type="transmembrane region" description="Helical" evidence="6">
    <location>
        <begin position="729"/>
        <end position="748"/>
    </location>
</feature>
<feature type="transmembrane region" description="Helical" evidence="6">
    <location>
        <begin position="365"/>
        <end position="389"/>
    </location>
</feature>
<feature type="transmembrane region" description="Helical" evidence="6">
    <location>
        <begin position="292"/>
        <end position="313"/>
    </location>
</feature>
<keyword evidence="3 6" id="KW-0812">Transmembrane</keyword>
<dbReference type="SUPFAM" id="SSF82866">
    <property type="entry name" value="Multidrug efflux transporter AcrB transmembrane domain"/>
    <property type="match status" value="2"/>
</dbReference>
<comment type="caution">
    <text evidence="8">The sequence shown here is derived from an EMBL/GenBank/DDBJ whole genome shotgun (WGS) entry which is preliminary data.</text>
</comment>
<dbReference type="PANTHER" id="PTHR33406">
    <property type="entry name" value="MEMBRANE PROTEIN MJ1562-RELATED"/>
    <property type="match status" value="1"/>
</dbReference>
<feature type="transmembrane region" description="Helical" evidence="6">
    <location>
        <begin position="30"/>
        <end position="48"/>
    </location>
</feature>
<feature type="transmembrane region" description="Helical" evidence="6">
    <location>
        <begin position="263"/>
        <end position="286"/>
    </location>
</feature>
<keyword evidence="2" id="KW-1003">Cell membrane</keyword>
<feature type="transmembrane region" description="Helical" evidence="6">
    <location>
        <begin position="333"/>
        <end position="353"/>
    </location>
</feature>
<feature type="domain" description="SSD" evidence="7">
    <location>
        <begin position="688"/>
        <end position="779"/>
    </location>
</feature>
<keyword evidence="4 6" id="KW-1133">Transmembrane helix</keyword>
<feature type="transmembrane region" description="Helical" evidence="6">
    <location>
        <begin position="677"/>
        <end position="698"/>
    </location>
</feature>
<dbReference type="AlphaFoldDB" id="A0A841HKC6"/>
<protein>
    <recommendedName>
        <fullName evidence="7">SSD domain-containing protein</fullName>
    </recommendedName>
</protein>
<dbReference type="InterPro" id="IPR004869">
    <property type="entry name" value="MMPL_dom"/>
</dbReference>
<dbReference type="EMBL" id="JACHHZ010000002">
    <property type="protein sequence ID" value="MBB6092475.1"/>
    <property type="molecule type" value="Genomic_DNA"/>
</dbReference>
<dbReference type="Pfam" id="PF03176">
    <property type="entry name" value="MMPL"/>
    <property type="match status" value="2"/>
</dbReference>
<evidence type="ECO:0000256" key="2">
    <source>
        <dbReference type="ARBA" id="ARBA00022475"/>
    </source>
</evidence>
<evidence type="ECO:0000256" key="1">
    <source>
        <dbReference type="ARBA" id="ARBA00004651"/>
    </source>
</evidence>
<feature type="transmembrane region" description="Helical" evidence="6">
    <location>
        <begin position="654"/>
        <end position="671"/>
    </location>
</feature>
<comment type="subcellular location">
    <subcellularLocation>
        <location evidence="1">Cell membrane</location>
        <topology evidence="1">Multi-pass membrane protein</topology>
    </subcellularLocation>
</comment>
<feature type="transmembrane region" description="Helical" evidence="6">
    <location>
        <begin position="236"/>
        <end position="256"/>
    </location>
</feature>
<reference evidence="8 9" key="1">
    <citation type="submission" date="2020-08" db="EMBL/GenBank/DDBJ databases">
        <title>Genomic Encyclopedia of Type Strains, Phase IV (KMG-IV): sequencing the most valuable type-strain genomes for metagenomic binning, comparative biology and taxonomic classification.</title>
        <authorList>
            <person name="Goeker M."/>
        </authorList>
    </citation>
    <scope>NUCLEOTIDE SEQUENCE [LARGE SCALE GENOMIC DNA]</scope>
    <source>
        <strain evidence="8 9">DSM 26723</strain>
    </source>
</reference>
<dbReference type="Pfam" id="PF17131">
    <property type="entry name" value="LolA_like"/>
    <property type="match status" value="1"/>
</dbReference>
<evidence type="ECO:0000256" key="5">
    <source>
        <dbReference type="ARBA" id="ARBA00023136"/>
    </source>
</evidence>
<evidence type="ECO:0000313" key="9">
    <source>
        <dbReference type="Proteomes" id="UP000588068"/>
    </source>
</evidence>
<dbReference type="RefSeq" id="WP_184330272.1">
    <property type="nucleotide sequence ID" value="NZ_JACHHZ010000002.1"/>
</dbReference>
<dbReference type="Gene3D" id="1.20.1640.10">
    <property type="entry name" value="Multidrug efflux transporter AcrB transmembrane domain"/>
    <property type="match status" value="2"/>
</dbReference>
<dbReference type="InterPro" id="IPR050545">
    <property type="entry name" value="Mycobact_MmpL"/>
</dbReference>
<dbReference type="PROSITE" id="PS50156">
    <property type="entry name" value="SSD"/>
    <property type="match status" value="2"/>
</dbReference>
<dbReference type="InterPro" id="IPR033399">
    <property type="entry name" value="TP_0789-like"/>
</dbReference>
<keyword evidence="5 6" id="KW-0472">Membrane</keyword>
<keyword evidence="9" id="KW-1185">Reference proteome</keyword>
<dbReference type="Gene3D" id="2.50.20.10">
    <property type="entry name" value="Lipoprotein localisation LolA/LolB/LppX"/>
    <property type="match status" value="1"/>
</dbReference>
<gene>
    <name evidence="8" type="ORF">HNQ60_001353</name>
</gene>
<evidence type="ECO:0000313" key="8">
    <source>
        <dbReference type="EMBL" id="MBB6092475.1"/>
    </source>
</evidence>
<evidence type="ECO:0000256" key="6">
    <source>
        <dbReference type="SAM" id="Phobius"/>
    </source>
</evidence>
<proteinExistence type="predicted"/>
<feature type="transmembrane region" description="Helical" evidence="6">
    <location>
        <begin position="754"/>
        <end position="777"/>
    </location>
</feature>
<dbReference type="Proteomes" id="UP000588068">
    <property type="component" value="Unassembled WGS sequence"/>
</dbReference>